<evidence type="ECO:0008006" key="3">
    <source>
        <dbReference type="Google" id="ProtNLM"/>
    </source>
</evidence>
<reference evidence="1 2" key="1">
    <citation type="submission" date="2016-01" db="EMBL/GenBank/DDBJ databases">
        <title>The draft genome sequence of Aquimarina sp. RZW4-3-2.</title>
        <authorList>
            <person name="Wang Y."/>
        </authorList>
    </citation>
    <scope>NUCLEOTIDE SEQUENCE [LARGE SCALE GENOMIC DNA]</scope>
    <source>
        <strain evidence="1 2">RZW4-3-2</strain>
    </source>
</reference>
<organism evidence="1 2">
    <name type="scientific">Aquimarina aggregata</name>
    <dbReference type="NCBI Taxonomy" id="1642818"/>
    <lineage>
        <taxon>Bacteria</taxon>
        <taxon>Pseudomonadati</taxon>
        <taxon>Bacteroidota</taxon>
        <taxon>Flavobacteriia</taxon>
        <taxon>Flavobacteriales</taxon>
        <taxon>Flavobacteriaceae</taxon>
        <taxon>Aquimarina</taxon>
    </lineage>
</organism>
<evidence type="ECO:0000313" key="1">
    <source>
        <dbReference type="EMBL" id="KZS40983.1"/>
    </source>
</evidence>
<comment type="caution">
    <text evidence="1">The sequence shown here is derived from an EMBL/GenBank/DDBJ whole genome shotgun (WGS) entry which is preliminary data.</text>
</comment>
<evidence type="ECO:0000313" key="2">
    <source>
        <dbReference type="Proteomes" id="UP000076715"/>
    </source>
</evidence>
<name>A0A163B1L3_9FLAO</name>
<dbReference type="AlphaFoldDB" id="A0A163B1L3"/>
<accession>A0A163B1L3</accession>
<protein>
    <recommendedName>
        <fullName evidence="3">TonB C-terminal domain-containing protein</fullName>
    </recommendedName>
</protein>
<dbReference type="STRING" id="1642818.AWE51_23815"/>
<keyword evidence="2" id="KW-1185">Reference proteome</keyword>
<dbReference type="Proteomes" id="UP000076715">
    <property type="component" value="Unassembled WGS sequence"/>
</dbReference>
<sequence>MSFSQSSFTTKKCKNSTNERVRKNCVIKEIQKYVNNNYDITAISSDAKPGANRIYTRFKIDTTGEITDIQAKASSFPLEIEAIRVLASFPDLIPIANTDNTLESEDIYTLLITFEVNKTQIEINPTEKQLTGN</sequence>
<proteinExistence type="predicted"/>
<gene>
    <name evidence="1" type="ORF">AWE51_23815</name>
</gene>
<dbReference type="EMBL" id="LQRT01000008">
    <property type="protein sequence ID" value="KZS40983.1"/>
    <property type="molecule type" value="Genomic_DNA"/>
</dbReference>